<evidence type="ECO:0000313" key="2">
    <source>
        <dbReference type="Proteomes" id="UP000054166"/>
    </source>
</evidence>
<name>A0A0C3BJ72_PILCF</name>
<gene>
    <name evidence="1" type="ORF">PILCRDRAFT_816314</name>
</gene>
<proteinExistence type="predicted"/>
<dbReference type="EMBL" id="KN832982">
    <property type="protein sequence ID" value="KIM86378.1"/>
    <property type="molecule type" value="Genomic_DNA"/>
</dbReference>
<reference evidence="2" key="2">
    <citation type="submission" date="2015-01" db="EMBL/GenBank/DDBJ databases">
        <title>Evolutionary Origins and Diversification of the Mycorrhizal Mutualists.</title>
        <authorList>
            <consortium name="DOE Joint Genome Institute"/>
            <consortium name="Mycorrhizal Genomics Consortium"/>
            <person name="Kohler A."/>
            <person name="Kuo A."/>
            <person name="Nagy L.G."/>
            <person name="Floudas D."/>
            <person name="Copeland A."/>
            <person name="Barry K.W."/>
            <person name="Cichocki N."/>
            <person name="Veneault-Fourrey C."/>
            <person name="LaButti K."/>
            <person name="Lindquist E.A."/>
            <person name="Lipzen A."/>
            <person name="Lundell T."/>
            <person name="Morin E."/>
            <person name="Murat C."/>
            <person name="Riley R."/>
            <person name="Ohm R."/>
            <person name="Sun H."/>
            <person name="Tunlid A."/>
            <person name="Henrissat B."/>
            <person name="Grigoriev I.V."/>
            <person name="Hibbett D.S."/>
            <person name="Martin F."/>
        </authorList>
    </citation>
    <scope>NUCLEOTIDE SEQUENCE [LARGE SCALE GENOMIC DNA]</scope>
    <source>
        <strain evidence="2">F 1598</strain>
    </source>
</reference>
<sequence>MVYLCLHLYAAFNGLEHQDALNDGAEVKPWVIVDQSERAGIEKRLREATGAGGGYCGSAFL</sequence>
<dbReference type="InParanoid" id="A0A0C3BJ72"/>
<reference evidence="1 2" key="1">
    <citation type="submission" date="2014-04" db="EMBL/GenBank/DDBJ databases">
        <authorList>
            <consortium name="DOE Joint Genome Institute"/>
            <person name="Kuo A."/>
            <person name="Tarkka M."/>
            <person name="Buscot F."/>
            <person name="Kohler A."/>
            <person name="Nagy L.G."/>
            <person name="Floudas D."/>
            <person name="Copeland A."/>
            <person name="Barry K.W."/>
            <person name="Cichocki N."/>
            <person name="Veneault-Fourrey C."/>
            <person name="LaButti K."/>
            <person name="Lindquist E.A."/>
            <person name="Lipzen A."/>
            <person name="Lundell T."/>
            <person name="Morin E."/>
            <person name="Murat C."/>
            <person name="Sun H."/>
            <person name="Tunlid A."/>
            <person name="Henrissat B."/>
            <person name="Grigoriev I.V."/>
            <person name="Hibbett D.S."/>
            <person name="Martin F."/>
            <person name="Nordberg H.P."/>
            <person name="Cantor M.N."/>
            <person name="Hua S.X."/>
        </authorList>
    </citation>
    <scope>NUCLEOTIDE SEQUENCE [LARGE SCALE GENOMIC DNA]</scope>
    <source>
        <strain evidence="1 2">F 1598</strain>
    </source>
</reference>
<protein>
    <submittedName>
        <fullName evidence="1">Uncharacterized protein</fullName>
    </submittedName>
</protein>
<accession>A0A0C3BJ72</accession>
<dbReference type="HOGENOM" id="CLU_2923455_0_0_1"/>
<dbReference type="Proteomes" id="UP000054166">
    <property type="component" value="Unassembled WGS sequence"/>
</dbReference>
<evidence type="ECO:0000313" key="1">
    <source>
        <dbReference type="EMBL" id="KIM86378.1"/>
    </source>
</evidence>
<keyword evidence="2" id="KW-1185">Reference proteome</keyword>
<organism evidence="1 2">
    <name type="scientific">Piloderma croceum (strain F 1598)</name>
    <dbReference type="NCBI Taxonomy" id="765440"/>
    <lineage>
        <taxon>Eukaryota</taxon>
        <taxon>Fungi</taxon>
        <taxon>Dikarya</taxon>
        <taxon>Basidiomycota</taxon>
        <taxon>Agaricomycotina</taxon>
        <taxon>Agaricomycetes</taxon>
        <taxon>Agaricomycetidae</taxon>
        <taxon>Atheliales</taxon>
        <taxon>Atheliaceae</taxon>
        <taxon>Piloderma</taxon>
    </lineage>
</organism>
<dbReference type="AlphaFoldDB" id="A0A0C3BJ72"/>